<gene>
    <name evidence="1" type="ORF">PXEA_LOCUS17551</name>
</gene>
<accession>A0A3S5A041</accession>
<keyword evidence="2" id="KW-1185">Reference proteome</keyword>
<dbReference type="Proteomes" id="UP000784294">
    <property type="component" value="Unassembled WGS sequence"/>
</dbReference>
<evidence type="ECO:0000313" key="1">
    <source>
        <dbReference type="EMBL" id="VEL24111.1"/>
    </source>
</evidence>
<proteinExistence type="predicted"/>
<organism evidence="1 2">
    <name type="scientific">Protopolystoma xenopodis</name>
    <dbReference type="NCBI Taxonomy" id="117903"/>
    <lineage>
        <taxon>Eukaryota</taxon>
        <taxon>Metazoa</taxon>
        <taxon>Spiralia</taxon>
        <taxon>Lophotrochozoa</taxon>
        <taxon>Platyhelminthes</taxon>
        <taxon>Monogenea</taxon>
        <taxon>Polyopisthocotylea</taxon>
        <taxon>Polystomatidea</taxon>
        <taxon>Polystomatidae</taxon>
        <taxon>Protopolystoma</taxon>
    </lineage>
</organism>
<dbReference type="EMBL" id="CAAALY010065931">
    <property type="protein sequence ID" value="VEL24111.1"/>
    <property type="molecule type" value="Genomic_DNA"/>
</dbReference>
<dbReference type="AlphaFoldDB" id="A0A3S5A041"/>
<reference evidence="1" key="1">
    <citation type="submission" date="2018-11" db="EMBL/GenBank/DDBJ databases">
        <authorList>
            <consortium name="Pathogen Informatics"/>
        </authorList>
    </citation>
    <scope>NUCLEOTIDE SEQUENCE</scope>
</reference>
<evidence type="ECO:0000313" key="2">
    <source>
        <dbReference type="Proteomes" id="UP000784294"/>
    </source>
</evidence>
<name>A0A3S5A041_9PLAT</name>
<sequence>MAVIELLTKPPFSASILPVSDSLVEAFEFPLVIMSATGICEEVRDCNQVRDHPLDLIRGSGVSSTNPVLIPLKLVANRGEPLPGRLLLSIGGLNMPPPLKPDNAFVGGAEWGRRLLLPSCCITERFLVTDLASLANLLNPYEEGVKVKHNCCIKVYAI</sequence>
<comment type="caution">
    <text evidence="1">The sequence shown here is derived from an EMBL/GenBank/DDBJ whole genome shotgun (WGS) entry which is preliminary data.</text>
</comment>
<protein>
    <submittedName>
        <fullName evidence="1">Uncharacterized protein</fullName>
    </submittedName>
</protein>